<feature type="transmembrane region" description="Helical" evidence="2">
    <location>
        <begin position="292"/>
        <end position="314"/>
    </location>
</feature>
<dbReference type="AlphaFoldDB" id="Q16VQ6"/>
<feature type="coiled-coil region" evidence="1">
    <location>
        <begin position="117"/>
        <end position="144"/>
    </location>
</feature>
<dbReference type="InterPro" id="IPR010989">
    <property type="entry name" value="SNARE"/>
</dbReference>
<dbReference type="Gene3D" id="1.20.5.110">
    <property type="match status" value="1"/>
</dbReference>
<evidence type="ECO:0000313" key="3">
    <source>
        <dbReference type="EMBL" id="EAT38666.1"/>
    </source>
</evidence>
<evidence type="ECO:0000313" key="4">
    <source>
        <dbReference type="Proteomes" id="UP000682892"/>
    </source>
</evidence>
<protein>
    <submittedName>
        <fullName evidence="3">AAEL009463-PA</fullName>
    </submittedName>
</protein>
<organism evidence="3 4">
    <name type="scientific">Aedes aegypti</name>
    <name type="common">Yellowfever mosquito</name>
    <name type="synonym">Culex aegypti</name>
    <dbReference type="NCBI Taxonomy" id="7159"/>
    <lineage>
        <taxon>Eukaryota</taxon>
        <taxon>Metazoa</taxon>
        <taxon>Ecdysozoa</taxon>
        <taxon>Arthropoda</taxon>
        <taxon>Hexapoda</taxon>
        <taxon>Insecta</taxon>
        <taxon>Pterygota</taxon>
        <taxon>Neoptera</taxon>
        <taxon>Endopterygota</taxon>
        <taxon>Diptera</taxon>
        <taxon>Nematocera</taxon>
        <taxon>Culicoidea</taxon>
        <taxon>Culicidae</taxon>
        <taxon>Culicinae</taxon>
        <taxon>Aedini</taxon>
        <taxon>Aedes</taxon>
        <taxon>Stegomyia</taxon>
    </lineage>
</organism>
<keyword evidence="2" id="KW-0472">Membrane</keyword>
<dbReference type="GO" id="GO:0016192">
    <property type="term" value="P:vesicle-mediated transport"/>
    <property type="evidence" value="ECO:0007669"/>
    <property type="project" value="InterPro"/>
</dbReference>
<proteinExistence type="predicted"/>
<keyword evidence="1" id="KW-0175">Coiled coil</keyword>
<reference evidence="3" key="1">
    <citation type="submission" date="2005-10" db="EMBL/GenBank/DDBJ databases">
        <authorList>
            <person name="Loftus B.J."/>
            <person name="Nene V.M."/>
            <person name="Hannick L.I."/>
            <person name="Bidwell S."/>
            <person name="Haas B."/>
            <person name="Amedeo P."/>
            <person name="Orvis J."/>
            <person name="Wortman J.R."/>
            <person name="White O.R."/>
            <person name="Salzberg S."/>
            <person name="Shumway M."/>
            <person name="Koo H."/>
            <person name="Zhao Y."/>
            <person name="Holmes M."/>
            <person name="Miller J."/>
            <person name="Schatz M."/>
            <person name="Pop M."/>
            <person name="Pai G."/>
            <person name="Utterback T."/>
            <person name="Rogers Y.-H."/>
            <person name="Kravitz S."/>
            <person name="Fraser C.M."/>
        </authorList>
    </citation>
    <scope>NUCLEOTIDE SEQUENCE</scope>
    <source>
        <strain evidence="3">Liverpool</strain>
    </source>
</reference>
<evidence type="ECO:0000256" key="2">
    <source>
        <dbReference type="SAM" id="Phobius"/>
    </source>
</evidence>
<dbReference type="EMBL" id="CH477583">
    <property type="protein sequence ID" value="EAT38666.1"/>
    <property type="molecule type" value="Genomic_DNA"/>
</dbReference>
<name>Q16VQ6_AEDAE</name>
<dbReference type="GO" id="GO:0016020">
    <property type="term" value="C:membrane"/>
    <property type="evidence" value="ECO:0007669"/>
    <property type="project" value="InterPro"/>
</dbReference>
<sequence length="319" mass="36883">SFSINCCNQLSEPYIELFSRVWPVHNRHVFISKMGRDRLHSMIMRREFAASVESLAPQHEYGTLLNQRQIIQDLGQFTEIFRWIRDLQQNVLDIEKELFGGGSIKASQKLGANARLCDKIHSAVRRLQEDLQKLNQQKAEGNAESSENNDMVSKVRHIQFESVKAAYYETYWKFRKLVMHYELVVKKCDQIDEQIHPPRCTTIIIEDNAAEILQAVEERHQELRALEKTLFDMRDVWVLFSTLVMQHGSMLNVNQTESKVQHASNRVATAAAATKEAHYYYRNTGGTTCCCINVFHCLLVLLAIMVTMAVYLALKKFVK</sequence>
<dbReference type="PhylomeDB" id="Q16VQ6"/>
<gene>
    <name evidence="3" type="ORF">AaeL_AAEL009463</name>
</gene>
<dbReference type="VEuPathDB" id="VectorBase:AAEL009463"/>
<keyword evidence="2" id="KW-0812">Transmembrane</keyword>
<dbReference type="SUPFAM" id="SSF47661">
    <property type="entry name" value="t-snare proteins"/>
    <property type="match status" value="1"/>
</dbReference>
<feature type="non-terminal residue" evidence="3">
    <location>
        <position position="1"/>
    </location>
</feature>
<dbReference type="OMA" id="FTEIFRW"/>
<evidence type="ECO:0000256" key="1">
    <source>
        <dbReference type="SAM" id="Coils"/>
    </source>
</evidence>
<keyword evidence="2" id="KW-1133">Transmembrane helix</keyword>
<dbReference type="Proteomes" id="UP000682892">
    <property type="component" value="Chromosome 2"/>
</dbReference>
<reference evidence="3" key="2">
    <citation type="journal article" date="2007" name="Science">
        <title>Genome sequence of Aedes aegypti, a major arbovirus vector.</title>
        <authorList>
            <person name="Nene V."/>
            <person name="Wortman J.R."/>
            <person name="Lawson D."/>
            <person name="Haas B."/>
            <person name="Kodira C."/>
            <person name="Tu Z.J."/>
            <person name="Loftus B."/>
            <person name="Xi Z."/>
            <person name="Megy K."/>
            <person name="Grabherr M."/>
            <person name="Ren Q."/>
            <person name="Zdobnov E.M."/>
            <person name="Lobo N.F."/>
            <person name="Campbell K.S."/>
            <person name="Brown S.E."/>
            <person name="Bonaldo M.F."/>
            <person name="Zhu J."/>
            <person name="Sinkins S.P."/>
            <person name="Hogenkamp D.G."/>
            <person name="Amedeo P."/>
            <person name="Arensburger P."/>
            <person name="Atkinson P.W."/>
            <person name="Bidwell S."/>
            <person name="Biedler J."/>
            <person name="Birney E."/>
            <person name="Bruggner R.V."/>
            <person name="Costas J."/>
            <person name="Coy M.R."/>
            <person name="Crabtree J."/>
            <person name="Crawford M."/>
            <person name="Debruyn B."/>
            <person name="Decaprio D."/>
            <person name="Eiglmeier K."/>
            <person name="Eisenstadt E."/>
            <person name="El-Dorry H."/>
            <person name="Gelbart W.M."/>
            <person name="Gomes S.L."/>
            <person name="Hammond M."/>
            <person name="Hannick L.I."/>
            <person name="Hogan J.R."/>
            <person name="Holmes M.H."/>
            <person name="Jaffe D."/>
            <person name="Johnston J.S."/>
            <person name="Kennedy R.C."/>
            <person name="Koo H."/>
            <person name="Kravitz S."/>
            <person name="Kriventseva E.V."/>
            <person name="Kulp D."/>
            <person name="Labutti K."/>
            <person name="Lee E."/>
            <person name="Li S."/>
            <person name="Lovin D.D."/>
            <person name="Mao C."/>
            <person name="Mauceli E."/>
            <person name="Menck C.F."/>
            <person name="Miller J.R."/>
            <person name="Montgomery P."/>
            <person name="Mori A."/>
            <person name="Nascimento A.L."/>
            <person name="Naveira H.F."/>
            <person name="Nusbaum C."/>
            <person name="O'leary S."/>
            <person name="Orvis J."/>
            <person name="Pertea M."/>
            <person name="Quesneville H."/>
            <person name="Reidenbach K.R."/>
            <person name="Rogers Y.H."/>
            <person name="Roth C.W."/>
            <person name="Schneider J.R."/>
            <person name="Schatz M."/>
            <person name="Shumway M."/>
            <person name="Stanke M."/>
            <person name="Stinson E.O."/>
            <person name="Tubio J.M."/>
            <person name="Vanzee J.P."/>
            <person name="Verjovski-Almeida S."/>
            <person name="Werner D."/>
            <person name="White O."/>
            <person name="Wyder S."/>
            <person name="Zeng Q."/>
            <person name="Zhao Q."/>
            <person name="Zhao Y."/>
            <person name="Hill C.A."/>
            <person name="Raikhel A.S."/>
            <person name="Soares M.B."/>
            <person name="Knudson D.L."/>
            <person name="Lee N.H."/>
            <person name="Galagan J."/>
            <person name="Salzberg S.L."/>
            <person name="Paulsen I.T."/>
            <person name="Dimopoulos G."/>
            <person name="Collins F.H."/>
            <person name="Birren B."/>
            <person name="Fraser-Liggett C.M."/>
            <person name="Severson D.W."/>
        </authorList>
    </citation>
    <scope>NUCLEOTIDE SEQUENCE [LARGE SCALE GENOMIC DNA]</scope>
    <source>
        <strain evidence="3">Liverpool</strain>
    </source>
</reference>
<dbReference type="STRING" id="7159.Q16VQ6"/>
<reference evidence="3" key="3">
    <citation type="submission" date="2012-09" db="EMBL/GenBank/DDBJ databases">
        <authorList>
            <consortium name="VectorBase"/>
        </authorList>
    </citation>
    <scope>NUCLEOTIDE SEQUENCE</scope>
    <source>
        <strain evidence="3">Liverpool</strain>
    </source>
</reference>
<accession>Q16VQ6</accession>